<reference evidence="9 10" key="1">
    <citation type="submission" date="2017-08" db="EMBL/GenBank/DDBJ databases">
        <title>Burning lignite coal seam in the remote Altai Mountains harbors a hydrogen-driven thermophilic microbial community.</title>
        <authorList>
            <person name="Kadnikov V.V."/>
            <person name="Mardanov A.V."/>
            <person name="Ivasenko D."/>
            <person name="Beletsky A.V."/>
            <person name="Karnachuk O.V."/>
            <person name="Ravin N.V."/>
        </authorList>
    </citation>
    <scope>NUCLEOTIDE SEQUENCE [LARGE SCALE GENOMIC DNA]</scope>
    <source>
        <strain evidence="9">AL31</strain>
    </source>
</reference>
<evidence type="ECO:0000256" key="2">
    <source>
        <dbReference type="ARBA" id="ARBA00022723"/>
    </source>
</evidence>
<organism evidence="9 10">
    <name type="scientific">Brockia lithotrophica</name>
    <dbReference type="NCBI Taxonomy" id="933949"/>
    <lineage>
        <taxon>Bacteria</taxon>
        <taxon>Bacillati</taxon>
        <taxon>Bacillota</taxon>
        <taxon>Bacilli</taxon>
        <taxon>Bacillales</taxon>
        <taxon>Bacillales Family X. Incertae Sedis</taxon>
        <taxon>Brockia</taxon>
    </lineage>
</organism>
<dbReference type="PIRSF" id="PIRSF004789">
    <property type="entry name" value="DR1281"/>
    <property type="match status" value="1"/>
</dbReference>
<protein>
    <submittedName>
        <fullName evidence="9">Phosphoesterase</fullName>
    </submittedName>
</protein>
<comment type="similarity">
    <text evidence="5">Belongs to the YmdB-like family.</text>
</comment>
<dbReference type="GO" id="GO:0004113">
    <property type="term" value="F:2',3'-cyclic-nucleotide 3'-phosphodiesterase activity"/>
    <property type="evidence" value="ECO:0007669"/>
    <property type="project" value="TreeGrafter"/>
</dbReference>
<dbReference type="NCBIfam" id="TIGR00282">
    <property type="entry name" value="TIGR00282 family metallophosphoesterase"/>
    <property type="match status" value="1"/>
</dbReference>
<dbReference type="Proteomes" id="UP000244016">
    <property type="component" value="Unassembled WGS sequence"/>
</dbReference>
<comment type="caution">
    <text evidence="9">The sequence shown here is derived from an EMBL/GenBank/DDBJ whole genome shotgun (WGS) entry which is preliminary data.</text>
</comment>
<proteinExistence type="inferred from homology"/>
<dbReference type="SUPFAM" id="SSF56300">
    <property type="entry name" value="Metallo-dependent phosphatases"/>
    <property type="match status" value="1"/>
</dbReference>
<feature type="binding site" evidence="7">
    <location>
        <position position="193"/>
    </location>
    <ligand>
        <name>Fe cation</name>
        <dbReference type="ChEBI" id="CHEBI:24875"/>
        <label>2</label>
    </ligand>
</feature>
<evidence type="ECO:0000256" key="8">
    <source>
        <dbReference type="SAM" id="MobiDB-lite"/>
    </source>
</evidence>
<dbReference type="FunFam" id="3.60.21.10:FF:000016">
    <property type="entry name" value="Putative metallophosphoesterase"/>
    <property type="match status" value="1"/>
</dbReference>
<dbReference type="InterPro" id="IPR005235">
    <property type="entry name" value="YmdB-like"/>
</dbReference>
<dbReference type="PANTHER" id="PTHR36303:SF1">
    <property type="entry name" value="2',3'-CYCLIC-NUCLEOTIDE 2'-PHOSPHODIESTERASE"/>
    <property type="match status" value="1"/>
</dbReference>
<evidence type="ECO:0000256" key="7">
    <source>
        <dbReference type="PIRSR" id="PIRSR004789-51"/>
    </source>
</evidence>
<feature type="active site" description="Proton donor" evidence="6">
    <location>
        <position position="85"/>
    </location>
</feature>
<dbReference type="GO" id="GO:0046872">
    <property type="term" value="F:metal ion binding"/>
    <property type="evidence" value="ECO:0007669"/>
    <property type="project" value="UniProtKB-KW"/>
</dbReference>
<evidence type="ECO:0000256" key="3">
    <source>
        <dbReference type="ARBA" id="ARBA00022801"/>
    </source>
</evidence>
<feature type="binding site" evidence="7">
    <location>
        <position position="56"/>
    </location>
    <ligand>
        <name>Fe cation</name>
        <dbReference type="ChEBI" id="CHEBI:24875"/>
        <label>2</label>
    </ligand>
</feature>
<feature type="binding site" evidence="7">
    <location>
        <position position="57"/>
    </location>
    <ligand>
        <name>Fe cation</name>
        <dbReference type="ChEBI" id="CHEBI:24875"/>
        <label>1</label>
    </ligand>
</feature>
<evidence type="ECO:0000256" key="4">
    <source>
        <dbReference type="ARBA" id="ARBA00023004"/>
    </source>
</evidence>
<keyword evidence="4" id="KW-0408">Iron</keyword>
<feature type="region of interest" description="Disordered" evidence="8">
    <location>
        <begin position="283"/>
        <end position="308"/>
    </location>
</feature>
<evidence type="ECO:0000256" key="1">
    <source>
        <dbReference type="ARBA" id="ARBA00001965"/>
    </source>
</evidence>
<dbReference type="PANTHER" id="PTHR36303">
    <property type="entry name" value="2',3'-CYCLIC-NUCLEOTIDE 2'-PHOSPHODIESTERASE"/>
    <property type="match status" value="1"/>
</dbReference>
<dbReference type="EMBL" id="PEBW01000002">
    <property type="protein sequence ID" value="PTQ52546.1"/>
    <property type="molecule type" value="Genomic_DNA"/>
</dbReference>
<dbReference type="AlphaFoldDB" id="A0A2T5G8P9"/>
<feature type="binding site" evidence="7">
    <location>
        <position position="25"/>
    </location>
    <ligand>
        <name>Fe cation</name>
        <dbReference type="ChEBI" id="CHEBI:24875"/>
        <label>1</label>
    </ligand>
</feature>
<keyword evidence="3" id="KW-0378">Hydrolase</keyword>
<evidence type="ECO:0000313" key="9">
    <source>
        <dbReference type="EMBL" id="PTQ52546.1"/>
    </source>
</evidence>
<dbReference type="InterPro" id="IPR029052">
    <property type="entry name" value="Metallo-depent_PP-like"/>
</dbReference>
<name>A0A2T5G8P9_9BACL</name>
<comment type="cofactor">
    <cofactor evidence="1">
        <name>Fe(3+)</name>
        <dbReference type="ChEBI" id="CHEBI:29034"/>
    </cofactor>
</comment>
<feature type="binding site" evidence="7">
    <location>
        <position position="195"/>
    </location>
    <ligand>
        <name>Fe cation</name>
        <dbReference type="ChEBI" id="CHEBI:24875"/>
        <label>1</label>
    </ligand>
</feature>
<feature type="binding site" evidence="7">
    <location>
        <position position="168"/>
    </location>
    <ligand>
        <name>Fe cation</name>
        <dbReference type="ChEBI" id="CHEBI:24875"/>
        <label>2</label>
    </ligand>
</feature>
<evidence type="ECO:0000256" key="6">
    <source>
        <dbReference type="PIRSR" id="PIRSR004789-50"/>
    </source>
</evidence>
<keyword evidence="2 7" id="KW-0479">Metal-binding</keyword>
<dbReference type="Pfam" id="PF13277">
    <property type="entry name" value="YmdB"/>
    <property type="match status" value="1"/>
</dbReference>
<gene>
    <name evidence="9" type="ORF">BLITH_0725</name>
</gene>
<dbReference type="Gene3D" id="3.60.21.10">
    <property type="match status" value="1"/>
</dbReference>
<dbReference type="CDD" id="cd07382">
    <property type="entry name" value="MPP_DR1281"/>
    <property type="match status" value="1"/>
</dbReference>
<evidence type="ECO:0000313" key="10">
    <source>
        <dbReference type="Proteomes" id="UP000244016"/>
    </source>
</evidence>
<feature type="binding site" evidence="7">
    <location>
        <position position="56"/>
    </location>
    <ligand>
        <name>Fe cation</name>
        <dbReference type="ChEBI" id="CHEBI:24875"/>
        <label>1</label>
    </ligand>
</feature>
<sequence>MLDARAPFFPEKERVHGMRVLFLGDIVGRPGRRLVAAVLPLLRARYAPDIVLANGENAAHGKGITRDIARQLVDAGIDAITLGNHTWDNRDVFELFAEGTLPVVRPANYPPGTPGPAFWIVEREGFRLAVVSLMGRAFMPPLCDPFRAIDELLRELVGRADAVFVDVHAEATAEKQALAWYLDGRVSAVVGTHTHVPTADARILPGGTAYLTDVGMTGPRDGILGMEREGVLRRTLTYLPARFEVEERGGVEIGVCAVEIDAAGRSVRIESARFTWDSLEEAENATELVPSGESAAEVPGRARQEGGR</sequence>
<feature type="binding site" evidence="7">
    <location>
        <position position="84"/>
    </location>
    <ligand>
        <name>Fe cation</name>
        <dbReference type="ChEBI" id="CHEBI:24875"/>
        <label>2</label>
    </ligand>
</feature>
<accession>A0A2T5G8P9</accession>
<evidence type="ECO:0000256" key="5">
    <source>
        <dbReference type="ARBA" id="ARBA00061401"/>
    </source>
</evidence>